<comment type="subunit">
    <text evidence="6">Part of the 50S ribosomal subunit; part of the 5S rRNA/L5/L18/L25 subcomplex. Contacts the 5S rRNA and the P site tRNA. Forms a bridge to the 30S subunit in the 70S ribosome.</text>
</comment>
<dbReference type="PANTHER" id="PTHR11994">
    <property type="entry name" value="60S RIBOSOMAL PROTEIN L11-RELATED"/>
    <property type="match status" value="1"/>
</dbReference>
<dbReference type="Pfam" id="PF00281">
    <property type="entry name" value="Ribosomal_L5"/>
    <property type="match status" value="1"/>
</dbReference>
<evidence type="ECO:0000313" key="9">
    <source>
        <dbReference type="Proteomes" id="UP000290495"/>
    </source>
</evidence>
<dbReference type="GO" id="GO:0006412">
    <property type="term" value="P:translation"/>
    <property type="evidence" value="ECO:0007669"/>
    <property type="project" value="UniProtKB-UniRule"/>
</dbReference>
<comment type="function">
    <text evidence="5">This is one of the proteins that bind and probably mediate the attachment of the 5S RNA into the large ribosomal subunit, where it forms part of the central protuberance. In the 70S ribosome it contacts protein S13 of the 30S subunit (bridge B1b), connecting the 2 subunits; this bridge is implicated in subunit movement. Contacts the P site tRNA; the 5S rRNA and some of its associated proteins might help stabilize positioning of ribosome-bound tRNAs.</text>
</comment>
<reference evidence="8 9" key="1">
    <citation type="submission" date="2019-01" db="EMBL/GenBank/DDBJ databases">
        <authorList>
            <consortium name="Pathogen Informatics"/>
        </authorList>
    </citation>
    <scope>NUCLEOTIDE SEQUENCE [LARGE SCALE GENOMIC DNA]</scope>
    <source>
        <strain evidence="8 9">NCTC10146</strain>
    </source>
</reference>
<dbReference type="GO" id="GO:0005840">
    <property type="term" value="C:ribosome"/>
    <property type="evidence" value="ECO:0007669"/>
    <property type="project" value="UniProtKB-KW"/>
</dbReference>
<dbReference type="FunFam" id="3.30.1440.10:FF:000001">
    <property type="entry name" value="50S ribosomal protein L5"/>
    <property type="match status" value="1"/>
</dbReference>
<gene>
    <name evidence="6 8" type="primary">rplE</name>
    <name evidence="8" type="ORF">NCTC10146_00563</name>
</gene>
<comment type="function">
    <text evidence="6">This is 1 of the proteins that bind and probably mediate the attachment of the 5S RNA into the large ribosomal subunit, where it forms part of the central protuberance. In the 70S ribosome it contacts protein S13 of the 30S subunit (bridge B1b), connecting the 2 subunits; this bridge is implicated in subunit movement. Contacts the P site tRNA; the 5S rRNA and some of its associated proteins might help stabilize positioning of ribosome-bound tRNAs.</text>
</comment>
<dbReference type="GO" id="GO:0003735">
    <property type="term" value="F:structural constituent of ribosome"/>
    <property type="evidence" value="ECO:0007669"/>
    <property type="project" value="InterPro"/>
</dbReference>
<dbReference type="SUPFAM" id="SSF55282">
    <property type="entry name" value="RL5-like"/>
    <property type="match status" value="1"/>
</dbReference>
<evidence type="ECO:0000256" key="5">
    <source>
        <dbReference type="ARBA" id="ARBA00058604"/>
    </source>
</evidence>
<comment type="similarity">
    <text evidence="1 6 7">Belongs to the universal ribosomal protein uL5 family.</text>
</comment>
<sequence length="181" mass="20635">MLKQRYLEKAVPALKEKYNYSSSMQVPRIEKVVLNMTAGKEVSNSKAIEEVLHELTLISGQKPFETKAKKSNASWKLREGMPMGGKVTLRRDRMWDFLEKLINISLPRVRDFRGVNPKAFDGRGNFALGIKEQIIFPEIEFDKIRRIKGLDVLVVTTAKSDEEARSLLELLGVPFEKKGAK</sequence>
<dbReference type="InterPro" id="IPR002132">
    <property type="entry name" value="Ribosomal_uL5"/>
</dbReference>
<evidence type="ECO:0000256" key="4">
    <source>
        <dbReference type="ARBA" id="ARBA00035245"/>
    </source>
</evidence>
<dbReference type="NCBIfam" id="NF000585">
    <property type="entry name" value="PRK00010.1"/>
    <property type="match status" value="1"/>
</dbReference>
<dbReference type="GO" id="GO:0019843">
    <property type="term" value="F:rRNA binding"/>
    <property type="evidence" value="ECO:0007669"/>
    <property type="project" value="UniProtKB-UniRule"/>
</dbReference>
<keyword evidence="2 6" id="KW-0689">Ribosomal protein</keyword>
<keyword evidence="6" id="KW-0820">tRNA-binding</keyword>
<dbReference type="GO" id="GO:1990904">
    <property type="term" value="C:ribonucleoprotein complex"/>
    <property type="evidence" value="ECO:0007669"/>
    <property type="project" value="UniProtKB-KW"/>
</dbReference>
<dbReference type="Gene3D" id="3.30.1440.10">
    <property type="match status" value="1"/>
</dbReference>
<organism evidence="8 9">
    <name type="scientific">Mycoplasmopsis canis</name>
    <dbReference type="NCBI Taxonomy" id="29555"/>
    <lineage>
        <taxon>Bacteria</taxon>
        <taxon>Bacillati</taxon>
        <taxon>Mycoplasmatota</taxon>
        <taxon>Mycoplasmoidales</taxon>
        <taxon>Metamycoplasmataceae</taxon>
        <taxon>Mycoplasmopsis</taxon>
    </lineage>
</organism>
<dbReference type="eggNOG" id="COG0094">
    <property type="taxonomic scope" value="Bacteria"/>
</dbReference>
<proteinExistence type="inferred from homology"/>
<dbReference type="Pfam" id="PF00673">
    <property type="entry name" value="Ribosomal_L5_C"/>
    <property type="match status" value="1"/>
</dbReference>
<dbReference type="RefSeq" id="WP_004795387.1">
    <property type="nucleotide sequence ID" value="NZ_CP011368.1"/>
</dbReference>
<dbReference type="InterPro" id="IPR022803">
    <property type="entry name" value="Ribosomal_uL5_dom_sf"/>
</dbReference>
<evidence type="ECO:0000256" key="3">
    <source>
        <dbReference type="ARBA" id="ARBA00023274"/>
    </source>
</evidence>
<dbReference type="GO" id="GO:0000049">
    <property type="term" value="F:tRNA binding"/>
    <property type="evidence" value="ECO:0007669"/>
    <property type="project" value="UniProtKB-UniRule"/>
</dbReference>
<dbReference type="InterPro" id="IPR020930">
    <property type="entry name" value="Ribosomal_uL5_bac-type"/>
</dbReference>
<keyword evidence="3 6" id="KW-0687">Ribonucleoprotein</keyword>
<evidence type="ECO:0000256" key="6">
    <source>
        <dbReference type="HAMAP-Rule" id="MF_01333"/>
    </source>
</evidence>
<keyword evidence="6" id="KW-0694">RNA-binding</keyword>
<evidence type="ECO:0000313" key="8">
    <source>
        <dbReference type="EMBL" id="VEU69080.1"/>
    </source>
</evidence>
<dbReference type="KEGG" id="mcas:AAW50_02850"/>
<accession>A0A0F6ZLW9</accession>
<keyword evidence="6" id="KW-0699">rRNA-binding</keyword>
<dbReference type="PIRSF" id="PIRSF002161">
    <property type="entry name" value="Ribosomal_L5"/>
    <property type="match status" value="1"/>
</dbReference>
<evidence type="ECO:0000256" key="2">
    <source>
        <dbReference type="ARBA" id="ARBA00022980"/>
    </source>
</evidence>
<name>A0A0F6ZLW9_9BACT</name>
<dbReference type="InterPro" id="IPR031310">
    <property type="entry name" value="Ribosomal_uL5_N"/>
</dbReference>
<dbReference type="EMBL" id="LR215010">
    <property type="protein sequence ID" value="VEU69080.1"/>
    <property type="molecule type" value="Genomic_DNA"/>
</dbReference>
<evidence type="ECO:0000256" key="7">
    <source>
        <dbReference type="RuleBase" id="RU003930"/>
    </source>
</evidence>
<dbReference type="HAMAP" id="MF_01333_B">
    <property type="entry name" value="Ribosomal_uL5_B"/>
    <property type="match status" value="1"/>
</dbReference>
<dbReference type="InterPro" id="IPR031309">
    <property type="entry name" value="Ribosomal_uL5_C"/>
</dbReference>
<evidence type="ECO:0000256" key="1">
    <source>
        <dbReference type="ARBA" id="ARBA00008553"/>
    </source>
</evidence>
<dbReference type="Proteomes" id="UP000290495">
    <property type="component" value="Chromosome"/>
</dbReference>
<protein>
    <recommendedName>
        <fullName evidence="4 6">Large ribosomal subunit protein uL5</fullName>
    </recommendedName>
</protein>
<dbReference type="AlphaFoldDB" id="A0A0F6ZLW9"/>
<dbReference type="STRING" id="29555.AAW50_02850"/>
<dbReference type="HOGENOM" id="CLU_061015_2_1_14"/>